<reference evidence="1 2" key="1">
    <citation type="submission" date="2019-08" db="EMBL/GenBank/DDBJ databases">
        <title>100 year-old enigma solved: identification of Planctomyces bekefii, the type genus and species of the phylum Planctomycetes.</title>
        <authorList>
            <person name="Svetlana D.N."/>
            <person name="Overmann J."/>
        </authorList>
    </citation>
    <scope>NUCLEOTIDE SEQUENCE [LARGE SCALE GENOMIC DNA]</scope>
    <source>
        <strain evidence="1">Phe10_nw2017</strain>
    </source>
</reference>
<organism evidence="1 2">
    <name type="scientific">Planctomyces bekefii</name>
    <dbReference type="NCBI Taxonomy" id="1653850"/>
    <lineage>
        <taxon>Bacteria</taxon>
        <taxon>Pseudomonadati</taxon>
        <taxon>Planctomycetota</taxon>
        <taxon>Planctomycetia</taxon>
        <taxon>Planctomycetales</taxon>
        <taxon>Planctomycetaceae</taxon>
        <taxon>Planctomyces</taxon>
    </lineage>
</organism>
<name>A0A5C6MH31_9PLAN</name>
<evidence type="ECO:0000313" key="1">
    <source>
        <dbReference type="EMBL" id="TWW12252.1"/>
    </source>
</evidence>
<dbReference type="Proteomes" id="UP000321083">
    <property type="component" value="Unassembled WGS sequence"/>
</dbReference>
<dbReference type="EMBL" id="SRHE01000025">
    <property type="protein sequence ID" value="TWW12252.1"/>
    <property type="molecule type" value="Genomic_DNA"/>
</dbReference>
<dbReference type="SUPFAM" id="SSF51735">
    <property type="entry name" value="NAD(P)-binding Rossmann-fold domains"/>
    <property type="match status" value="1"/>
</dbReference>
<protein>
    <recommendedName>
        <fullName evidence="3">NAD(P)-binding domain-containing protein</fullName>
    </recommendedName>
</protein>
<accession>A0A5C6MH31</accession>
<dbReference type="AlphaFoldDB" id="A0A5C6MH31"/>
<sequence length="136" mass="15347">MWVDHGRARKTTTYIQNLIDAIECSFDKGTPGEAYFINDGEYRPLREFLVPMLATQGVKTPEKSVPSWLIRIVGALAESWWNLSGQKGKPAGTRMEADFMSSEVVISCEKAKRELEWKPRVSIEQGLKSLNVKSNV</sequence>
<comment type="caution">
    <text evidence="1">The sequence shown here is derived from an EMBL/GenBank/DDBJ whole genome shotgun (WGS) entry which is preliminary data.</text>
</comment>
<evidence type="ECO:0000313" key="2">
    <source>
        <dbReference type="Proteomes" id="UP000321083"/>
    </source>
</evidence>
<reference evidence="1 2" key="2">
    <citation type="submission" date="2019-08" db="EMBL/GenBank/DDBJ databases">
        <authorList>
            <person name="Henke P."/>
        </authorList>
    </citation>
    <scope>NUCLEOTIDE SEQUENCE [LARGE SCALE GENOMIC DNA]</scope>
    <source>
        <strain evidence="1">Phe10_nw2017</strain>
    </source>
</reference>
<gene>
    <name evidence="1" type="ORF">E3A20_02510</name>
</gene>
<dbReference type="InterPro" id="IPR036291">
    <property type="entry name" value="NAD(P)-bd_dom_sf"/>
</dbReference>
<keyword evidence="2" id="KW-1185">Reference proteome</keyword>
<proteinExistence type="predicted"/>
<evidence type="ECO:0008006" key="3">
    <source>
        <dbReference type="Google" id="ProtNLM"/>
    </source>
</evidence>
<dbReference type="Gene3D" id="3.40.50.720">
    <property type="entry name" value="NAD(P)-binding Rossmann-like Domain"/>
    <property type="match status" value="1"/>
</dbReference>